<evidence type="ECO:0000313" key="2">
    <source>
        <dbReference type="EMBL" id="ADU21770.1"/>
    </source>
</evidence>
<dbReference type="InterPro" id="IPR014225">
    <property type="entry name" value="Spore_II_D_firmicutes"/>
</dbReference>
<evidence type="ECO:0000259" key="1">
    <source>
        <dbReference type="Pfam" id="PF08486"/>
    </source>
</evidence>
<organism evidence="2 3">
    <name type="scientific">Ruminococcus albus (strain ATCC 27210 / DSM 20455 / JCM 14654 / NCDO 2250 / 7)</name>
    <dbReference type="NCBI Taxonomy" id="697329"/>
    <lineage>
        <taxon>Bacteria</taxon>
        <taxon>Bacillati</taxon>
        <taxon>Bacillota</taxon>
        <taxon>Clostridia</taxon>
        <taxon>Eubacteriales</taxon>
        <taxon>Oscillospiraceae</taxon>
        <taxon>Ruminococcus</taxon>
    </lineage>
</organism>
<evidence type="ECO:0000313" key="3">
    <source>
        <dbReference type="Proteomes" id="UP000006919"/>
    </source>
</evidence>
<dbReference type="HOGENOM" id="CLU_021203_1_1_9"/>
<dbReference type="eggNOG" id="COG2385">
    <property type="taxonomic scope" value="Bacteria"/>
</dbReference>
<dbReference type="InterPro" id="IPR013486">
    <property type="entry name" value="SpoIID/LytB"/>
</dbReference>
<dbReference type="Pfam" id="PF08486">
    <property type="entry name" value="SpoIID"/>
    <property type="match status" value="1"/>
</dbReference>
<sequence length="320" mass="35394">MRADVQCAVVLTVCMALIPCLVFTGIKKTDEDMNVRVYLNHENKVVEYPLEEYIVGAVLAQMPADFNEEALKAQAVLARTYIYRRTLSEEKDPTPSLHGAVISDDDNIYQSFLTPEEAKDHFESDHDKVRRRVLKAVRKAPWILTYKGEPVTAAYHSASSGSTESALCAWGQDIPYLQPADSSSDALLKGIESDADISYDEMRAIADECFGITLHGAEDKWLVTEKNERGYVTSAVLCGTEVDVQKFVSACGIASPCFTFRCDDSSIVFTAKGYGHMVGMSQYGANTMAENGSSCEEILDHYFKGCTLKKTEKDPNEKVS</sequence>
<dbReference type="EMBL" id="CP002403">
    <property type="protein sequence ID" value="ADU21770.1"/>
    <property type="molecule type" value="Genomic_DNA"/>
</dbReference>
<dbReference type="RefSeq" id="WP_013497942.1">
    <property type="nucleotide sequence ID" value="NC_014833.1"/>
</dbReference>
<dbReference type="InterPro" id="IPR013693">
    <property type="entry name" value="SpoIID/LytB_N"/>
</dbReference>
<accession>E6UDY3</accession>
<dbReference type="AlphaFoldDB" id="E6UDY3"/>
<dbReference type="KEGG" id="ral:Rumal_1254"/>
<name>E6UDY3_RUMA7</name>
<dbReference type="NCBIfam" id="TIGR02870">
    <property type="entry name" value="spore_II_D"/>
    <property type="match status" value="1"/>
</dbReference>
<proteinExistence type="predicted"/>
<feature type="domain" description="Sporulation stage II protein D amidase enhancer LytB N-terminal" evidence="1">
    <location>
        <begin position="41"/>
        <end position="138"/>
    </location>
</feature>
<protein>
    <submittedName>
        <fullName evidence="2">SpoIID/LytB domain protein</fullName>
    </submittedName>
</protein>
<dbReference type="GO" id="GO:0030435">
    <property type="term" value="P:sporulation resulting in formation of a cellular spore"/>
    <property type="evidence" value="ECO:0007669"/>
    <property type="project" value="InterPro"/>
</dbReference>
<dbReference type="Proteomes" id="UP000006919">
    <property type="component" value="Chromosome"/>
</dbReference>
<dbReference type="NCBIfam" id="TIGR02669">
    <property type="entry name" value="SpoIID_LytB"/>
    <property type="match status" value="1"/>
</dbReference>
<dbReference type="STRING" id="697329.Rumal_1254"/>
<dbReference type="OrthoDB" id="9794671at2"/>
<gene>
    <name evidence="2" type="ordered locus">Rumal_1254</name>
</gene>
<reference evidence="2 3" key="1">
    <citation type="journal article" date="2011" name="J. Bacteriol.">
        <title>Complete genome of the cellulolytic ruminal bacterium Ruminococcus albus 7.</title>
        <authorList>
            <person name="Suen G."/>
            <person name="Stevenson D.M."/>
            <person name="Bruce D.C."/>
            <person name="Chertkov O."/>
            <person name="Copeland A."/>
            <person name="Cheng J.F."/>
            <person name="Detter C."/>
            <person name="Detter J.C."/>
            <person name="Goodwin L.A."/>
            <person name="Han C.S."/>
            <person name="Hauser L.J."/>
            <person name="Ivanova N.N."/>
            <person name="Kyrpides N.C."/>
            <person name="Land M.L."/>
            <person name="Lapidus A."/>
            <person name="Lucas S."/>
            <person name="Ovchinnikova G."/>
            <person name="Pitluck S."/>
            <person name="Tapia R."/>
            <person name="Woyke T."/>
            <person name="Boyum J."/>
            <person name="Mead D."/>
            <person name="Weimer P.J."/>
        </authorList>
    </citation>
    <scope>NUCLEOTIDE SEQUENCE [LARGE SCALE GENOMIC DNA]</scope>
    <source>
        <strain evidence="3">ATCC 27210 / DSM 20455 / JCM 14654 / NCDO 2250 / 7</strain>
    </source>
</reference>